<evidence type="ECO:0000256" key="2">
    <source>
        <dbReference type="ARBA" id="ARBA00009183"/>
    </source>
</evidence>
<dbReference type="PIRSF" id="PIRSF000332">
    <property type="entry name" value="FMO"/>
    <property type="match status" value="1"/>
</dbReference>
<dbReference type="InParanoid" id="C4JM32"/>
<dbReference type="Proteomes" id="UP000002058">
    <property type="component" value="Unassembled WGS sequence"/>
</dbReference>
<dbReference type="GO" id="GO:0050661">
    <property type="term" value="F:NADP binding"/>
    <property type="evidence" value="ECO:0007669"/>
    <property type="project" value="InterPro"/>
</dbReference>
<proteinExistence type="inferred from homology"/>
<dbReference type="FunFam" id="3.50.50.60:FF:000138">
    <property type="entry name" value="Flavin-containing monooxygenase"/>
    <property type="match status" value="1"/>
</dbReference>
<dbReference type="AlphaFoldDB" id="C4JM32"/>
<dbReference type="STRING" id="336963.C4JM32"/>
<dbReference type="Pfam" id="PF00743">
    <property type="entry name" value="FMO-like"/>
    <property type="match status" value="2"/>
</dbReference>
<protein>
    <recommendedName>
        <fullName evidence="10">Flavin dependent monooxygenase</fullName>
    </recommendedName>
</protein>
<reference evidence="9" key="1">
    <citation type="journal article" date="2009" name="Genome Res.">
        <title>Comparative genomic analyses of the human fungal pathogens Coccidioides and their relatives.</title>
        <authorList>
            <person name="Sharpton T.J."/>
            <person name="Stajich J.E."/>
            <person name="Rounsley S.D."/>
            <person name="Gardner M.J."/>
            <person name="Wortman J.R."/>
            <person name="Jordar V.S."/>
            <person name="Maiti R."/>
            <person name="Kodira C.D."/>
            <person name="Neafsey D.E."/>
            <person name="Zeng Q."/>
            <person name="Hung C.-Y."/>
            <person name="McMahan C."/>
            <person name="Muszewska A."/>
            <person name="Grynberg M."/>
            <person name="Mandel M.A."/>
            <person name="Kellner E.M."/>
            <person name="Barker B.M."/>
            <person name="Galgiani J.N."/>
            <person name="Orbach M.J."/>
            <person name="Kirkland T.N."/>
            <person name="Cole G.T."/>
            <person name="Henn M.R."/>
            <person name="Birren B.W."/>
            <person name="Taylor J.W."/>
        </authorList>
    </citation>
    <scope>NUCLEOTIDE SEQUENCE [LARGE SCALE GENOMIC DNA]</scope>
    <source>
        <strain evidence="9">UAMH 1704</strain>
    </source>
</reference>
<keyword evidence="9" id="KW-1185">Reference proteome</keyword>
<dbReference type="GO" id="GO:0071949">
    <property type="term" value="F:FAD binding"/>
    <property type="evidence" value="ECO:0007669"/>
    <property type="project" value="EnsemblFungi"/>
</dbReference>
<dbReference type="Pfam" id="PF13450">
    <property type="entry name" value="NAD_binding_8"/>
    <property type="match status" value="1"/>
</dbReference>
<dbReference type="PRINTS" id="PR00370">
    <property type="entry name" value="FMOXYGENASE"/>
</dbReference>
<evidence type="ECO:0000256" key="1">
    <source>
        <dbReference type="ARBA" id="ARBA00001974"/>
    </source>
</evidence>
<evidence type="ECO:0000256" key="6">
    <source>
        <dbReference type="ARBA" id="ARBA00023002"/>
    </source>
</evidence>
<evidence type="ECO:0000256" key="4">
    <source>
        <dbReference type="ARBA" id="ARBA00022827"/>
    </source>
</evidence>
<dbReference type="RefSeq" id="XP_002544373.1">
    <property type="nucleotide sequence ID" value="XM_002544327.1"/>
</dbReference>
<keyword evidence="3" id="KW-0285">Flavoprotein</keyword>
<name>C4JM32_UNCRE</name>
<dbReference type="EMBL" id="CH476616">
    <property type="protein sequence ID" value="EEP79044.1"/>
    <property type="molecule type" value="Genomic_DNA"/>
</dbReference>
<gene>
    <name evidence="8" type="ORF">UREG_03890</name>
</gene>
<evidence type="ECO:0000256" key="7">
    <source>
        <dbReference type="ARBA" id="ARBA00023033"/>
    </source>
</evidence>
<dbReference type="InterPro" id="IPR036188">
    <property type="entry name" value="FAD/NAD-bd_sf"/>
</dbReference>
<dbReference type="HOGENOM" id="CLU_006909_5_0_1"/>
<dbReference type="FunCoup" id="C4JM32">
    <property type="interactions" value="545"/>
</dbReference>
<keyword evidence="5" id="KW-0521">NADP</keyword>
<organism evidence="8 9">
    <name type="scientific">Uncinocarpus reesii (strain UAMH 1704)</name>
    <dbReference type="NCBI Taxonomy" id="336963"/>
    <lineage>
        <taxon>Eukaryota</taxon>
        <taxon>Fungi</taxon>
        <taxon>Dikarya</taxon>
        <taxon>Ascomycota</taxon>
        <taxon>Pezizomycotina</taxon>
        <taxon>Eurotiomycetes</taxon>
        <taxon>Eurotiomycetidae</taxon>
        <taxon>Onygenales</taxon>
        <taxon>Onygenaceae</taxon>
        <taxon>Uncinocarpus</taxon>
    </lineage>
</organism>
<evidence type="ECO:0000256" key="5">
    <source>
        <dbReference type="ARBA" id="ARBA00022857"/>
    </source>
</evidence>
<keyword evidence="7" id="KW-0503">Monooxygenase</keyword>
<evidence type="ECO:0000313" key="9">
    <source>
        <dbReference type="Proteomes" id="UP000002058"/>
    </source>
</evidence>
<sequence length="494" mass="55568">MSPQTFSNIRKVAIIGAGAGGLTAAKYLLAERYFDRIDIFEQRDRVGGVWNYSPASDKARISIPVPQENANPPVEEPIWHPRGSQDPAGTSGCVATFISPLYDGLETNIPRTLMQYTDLPFAQDTQLFPKFETVLNYLEKYSQELQHLIQFHVQVVDVRLKDKDPDSWAVTRKDLQSGVLQTDTYDAVVVANGHYNVPYVPSISGIPTWNDAYPGIISHSKTYCSSEPFRNKKVIVVGNSASGIDIGAQISKTCSAPLLSSSRSESYFTTKATDDRKEYPPIAEFLPPGEYDRAVRFVNGTIEEHIDAIVFCTGYLYSFPFLSTLKPPVVEDGSRTLHVYEHLFYIEHPTLVFPILNQKVIPFPIAEAQSAVFARVLAGRLTLPSKETMYSWEERNEAVRGSGKSFHVLAYPLDADYLNFLHNWAATAERRPGLAQDGQGKEGPCWGEKEKWLRSRFTQIKQAFAAQGEKKQSCYLPEDLGFDFEAWKRDQRQN</sequence>
<comment type="cofactor">
    <cofactor evidence="1">
        <name>FAD</name>
        <dbReference type="ChEBI" id="CHEBI:57692"/>
    </cofactor>
</comment>
<dbReference type="InterPro" id="IPR000960">
    <property type="entry name" value="Flavin_mOase"/>
</dbReference>
<dbReference type="OMA" id="VMIKEVN"/>
<dbReference type="PANTHER" id="PTHR23023">
    <property type="entry name" value="DIMETHYLANILINE MONOOXYGENASE"/>
    <property type="match status" value="1"/>
</dbReference>
<dbReference type="VEuPathDB" id="FungiDB:UREG_03890"/>
<evidence type="ECO:0008006" key="10">
    <source>
        <dbReference type="Google" id="ProtNLM"/>
    </source>
</evidence>
<dbReference type="eggNOG" id="KOG1399">
    <property type="taxonomic scope" value="Eukaryota"/>
</dbReference>
<dbReference type="OrthoDB" id="66881at2759"/>
<keyword evidence="6" id="KW-0560">Oxidoreductase</keyword>
<dbReference type="InterPro" id="IPR020946">
    <property type="entry name" value="Flavin_mOase-like"/>
</dbReference>
<dbReference type="KEGG" id="ure:UREG_03890"/>
<accession>C4JM32</accession>
<evidence type="ECO:0000256" key="3">
    <source>
        <dbReference type="ARBA" id="ARBA00022630"/>
    </source>
</evidence>
<comment type="similarity">
    <text evidence="2">Belongs to the FMO family.</text>
</comment>
<dbReference type="GeneID" id="8441487"/>
<keyword evidence="4" id="KW-0274">FAD</keyword>
<dbReference type="InterPro" id="IPR050346">
    <property type="entry name" value="FMO-like"/>
</dbReference>
<evidence type="ECO:0000313" key="8">
    <source>
        <dbReference type="EMBL" id="EEP79044.1"/>
    </source>
</evidence>
<dbReference type="Gene3D" id="3.50.50.60">
    <property type="entry name" value="FAD/NAD(P)-binding domain"/>
    <property type="match status" value="2"/>
</dbReference>
<dbReference type="SUPFAM" id="SSF51905">
    <property type="entry name" value="FAD/NAD(P)-binding domain"/>
    <property type="match status" value="2"/>
</dbReference>
<dbReference type="GO" id="GO:0004499">
    <property type="term" value="F:N,N-dimethylaniline monooxygenase activity"/>
    <property type="evidence" value="ECO:0007669"/>
    <property type="project" value="EnsemblFungi"/>
</dbReference>